<dbReference type="Gene3D" id="1.20.58.760">
    <property type="entry name" value="Peptidase M41"/>
    <property type="match status" value="1"/>
</dbReference>
<proteinExistence type="predicted"/>
<dbReference type="GeneID" id="95582598"/>
<reference evidence="1 2" key="1">
    <citation type="submission" date="2022-08" db="EMBL/GenBank/DDBJ databases">
        <title>Whole genome sequencing-based tracing of a 2022 introduction and outbreak of Xanthomonas hortorum pv. pelargonii.</title>
        <authorList>
            <person name="Iruegas-Bocardo F."/>
            <person name="Weisberg A.K."/>
            <person name="Riutta E.R."/>
            <person name="Kilday K."/>
            <person name="Bonkowski J.C."/>
            <person name="Creswell T."/>
            <person name="Daughtrey M.L."/>
            <person name="Rane K."/>
            <person name="Grunwald N.J."/>
            <person name="Chang J.H."/>
            <person name="Putnam M.L."/>
        </authorList>
    </citation>
    <scope>NUCLEOTIDE SEQUENCE [LARGE SCALE GENOMIC DNA]</scope>
    <source>
        <strain evidence="1 2">22-325</strain>
    </source>
</reference>
<sequence length="161" mass="17275">MTIQREAAYHEAAHAVLAHISNYHAIVGNINLLSYGAGDSYMSLSRSKCAAGGKPQDASAQGDKEVARDFAIVLCAGLVGEQIASELDSSLTPNPACAEPDHALAERQLRIAGLSKKCDLYQSQARDLLQQNWDTVERLATYLFANHSVSPHQVVAIIDGT</sequence>
<evidence type="ECO:0000313" key="1">
    <source>
        <dbReference type="EMBL" id="WOB26800.1"/>
    </source>
</evidence>
<evidence type="ECO:0000313" key="2">
    <source>
        <dbReference type="Proteomes" id="UP001304534"/>
    </source>
</evidence>
<accession>A0ABZ0D9A8</accession>
<protein>
    <recommendedName>
        <fullName evidence="3">Peptidase M41 domain-containing protein</fullName>
    </recommendedName>
</protein>
<dbReference type="Proteomes" id="UP001304534">
    <property type="component" value="Chromosome"/>
</dbReference>
<keyword evidence="2" id="KW-1185">Reference proteome</keyword>
<organism evidence="1 2">
    <name type="scientific">Xanthomonas dyei</name>
    <dbReference type="NCBI Taxonomy" id="743699"/>
    <lineage>
        <taxon>Bacteria</taxon>
        <taxon>Pseudomonadati</taxon>
        <taxon>Pseudomonadota</taxon>
        <taxon>Gammaproteobacteria</taxon>
        <taxon>Lysobacterales</taxon>
        <taxon>Lysobacteraceae</taxon>
        <taxon>Xanthomonas</taxon>
    </lineage>
</organism>
<gene>
    <name evidence="1" type="ORF">NYR99_01970</name>
</gene>
<name>A0ABZ0D9A8_9XANT</name>
<evidence type="ECO:0008006" key="3">
    <source>
        <dbReference type="Google" id="ProtNLM"/>
    </source>
</evidence>
<dbReference type="RefSeq" id="WP_316689984.1">
    <property type="nucleotide sequence ID" value="NZ_CP103837.1"/>
</dbReference>
<dbReference type="InterPro" id="IPR037219">
    <property type="entry name" value="Peptidase_M41-like"/>
</dbReference>
<dbReference type="EMBL" id="CP103840">
    <property type="protein sequence ID" value="WOB26800.1"/>
    <property type="molecule type" value="Genomic_DNA"/>
</dbReference>
<dbReference type="SUPFAM" id="SSF140990">
    <property type="entry name" value="FtsH protease domain-like"/>
    <property type="match status" value="1"/>
</dbReference>